<dbReference type="InterPro" id="IPR016181">
    <property type="entry name" value="Acyl_CoA_acyltransferase"/>
</dbReference>
<evidence type="ECO:0000256" key="2">
    <source>
        <dbReference type="ARBA" id="ARBA00023315"/>
    </source>
</evidence>
<comment type="caution">
    <text evidence="4">The sequence shown here is derived from an EMBL/GenBank/DDBJ whole genome shotgun (WGS) entry which is preliminary data.</text>
</comment>
<keyword evidence="2" id="KW-0012">Acyltransferase</keyword>
<feature type="domain" description="N-acetyltransferase" evidence="3">
    <location>
        <begin position="1"/>
        <end position="130"/>
    </location>
</feature>
<evidence type="ECO:0000313" key="5">
    <source>
        <dbReference type="Proteomes" id="UP000325003"/>
    </source>
</evidence>
<organism evidence="4 5">
    <name type="scientific">Nocardioides humilatus</name>
    <dbReference type="NCBI Taxonomy" id="2607660"/>
    <lineage>
        <taxon>Bacteria</taxon>
        <taxon>Bacillati</taxon>
        <taxon>Actinomycetota</taxon>
        <taxon>Actinomycetes</taxon>
        <taxon>Propionibacteriales</taxon>
        <taxon>Nocardioidaceae</taxon>
        <taxon>Nocardioides</taxon>
    </lineage>
</organism>
<protein>
    <submittedName>
        <fullName evidence="4">GNAT family N-acetyltransferase</fullName>
    </submittedName>
</protein>
<name>A0A5B1L5W1_9ACTN</name>
<dbReference type="Pfam" id="PF00583">
    <property type="entry name" value="Acetyltransf_1"/>
    <property type="match status" value="2"/>
</dbReference>
<dbReference type="PANTHER" id="PTHR43877">
    <property type="entry name" value="AMINOALKYLPHOSPHONATE N-ACETYLTRANSFERASE-RELATED-RELATED"/>
    <property type="match status" value="1"/>
</dbReference>
<accession>A0A5B1L5W1</accession>
<dbReference type="InterPro" id="IPR050832">
    <property type="entry name" value="Bact_Acetyltransf"/>
</dbReference>
<evidence type="ECO:0000259" key="3">
    <source>
        <dbReference type="PROSITE" id="PS51186"/>
    </source>
</evidence>
<reference evidence="4 5" key="2">
    <citation type="submission" date="2019-09" db="EMBL/GenBank/DDBJ databases">
        <authorList>
            <person name="Jin C."/>
        </authorList>
    </citation>
    <scope>NUCLEOTIDE SEQUENCE [LARGE SCALE GENOMIC DNA]</scope>
    <source>
        <strain evidence="4 5">BN130099</strain>
    </source>
</reference>
<dbReference type="PROSITE" id="PS51186">
    <property type="entry name" value="GNAT"/>
    <property type="match status" value="2"/>
</dbReference>
<dbReference type="GO" id="GO:0016747">
    <property type="term" value="F:acyltransferase activity, transferring groups other than amino-acyl groups"/>
    <property type="evidence" value="ECO:0007669"/>
    <property type="project" value="InterPro"/>
</dbReference>
<evidence type="ECO:0000313" key="4">
    <source>
        <dbReference type="EMBL" id="KAA1415548.1"/>
    </source>
</evidence>
<dbReference type="AlphaFoldDB" id="A0A5B1L5W1"/>
<sequence length="279" mass="30838">MAAQELHDIGSVEIEEEDLIAEWQRPSYDLGASTVAVLEGDRIVAYADLIAPERYDVAVHPEARGRGIGTWLAAWIRDLAARRGARIVGMPVPEGSAGDRLLTGLGYHVRWTSWVLRLPEGRVIEDRPLPEGYALREATESDREQVWHVIEDAFLEWSDREKQTFDDFAAEVWQRPGFEPWNLQVVVGPNGAIAGAIFTTVTNLEARKETYVSRVAVHKDHRNRGLAQSLLVAAFAIGRAHGAAGSCLSTDSRTGALALYEKVGMVADAVWLHRATHLV</sequence>
<evidence type="ECO:0000256" key="1">
    <source>
        <dbReference type="ARBA" id="ARBA00022679"/>
    </source>
</evidence>
<feature type="domain" description="N-acetyltransferase" evidence="3">
    <location>
        <begin position="133"/>
        <end position="279"/>
    </location>
</feature>
<dbReference type="EMBL" id="VUJV01000009">
    <property type="protein sequence ID" value="KAA1415548.1"/>
    <property type="molecule type" value="Genomic_DNA"/>
</dbReference>
<dbReference type="Gene3D" id="3.40.630.30">
    <property type="match status" value="1"/>
</dbReference>
<gene>
    <name evidence="4" type="ORF">F0U44_21155</name>
</gene>
<dbReference type="Proteomes" id="UP000325003">
    <property type="component" value="Unassembled WGS sequence"/>
</dbReference>
<dbReference type="CDD" id="cd04301">
    <property type="entry name" value="NAT_SF"/>
    <property type="match status" value="2"/>
</dbReference>
<reference evidence="4 5" key="1">
    <citation type="submission" date="2019-09" db="EMBL/GenBank/DDBJ databases">
        <title>Nocardioides panacisoli sp. nov., isolated from the soil of a ginseng field.</title>
        <authorList>
            <person name="Cho C."/>
        </authorList>
    </citation>
    <scope>NUCLEOTIDE SEQUENCE [LARGE SCALE GENOMIC DNA]</scope>
    <source>
        <strain evidence="4 5">BN130099</strain>
    </source>
</reference>
<dbReference type="InterPro" id="IPR000182">
    <property type="entry name" value="GNAT_dom"/>
</dbReference>
<dbReference type="SUPFAM" id="SSF55729">
    <property type="entry name" value="Acyl-CoA N-acyltransferases (Nat)"/>
    <property type="match status" value="2"/>
</dbReference>
<keyword evidence="1 4" id="KW-0808">Transferase</keyword>
<proteinExistence type="predicted"/>
<keyword evidence="5" id="KW-1185">Reference proteome</keyword>